<comment type="caution">
    <text evidence="3">The sequence shown here is derived from an EMBL/GenBank/DDBJ whole genome shotgun (WGS) entry which is preliminary data.</text>
</comment>
<organism evidence="3 4">
    <name type="scientific">Candidatus Magnetoglobus multicellularis str. Araruama</name>
    <dbReference type="NCBI Taxonomy" id="890399"/>
    <lineage>
        <taxon>Bacteria</taxon>
        <taxon>Pseudomonadati</taxon>
        <taxon>Thermodesulfobacteriota</taxon>
        <taxon>Desulfobacteria</taxon>
        <taxon>Desulfobacterales</taxon>
        <taxon>Desulfobacteraceae</taxon>
        <taxon>Candidatus Magnetoglobus</taxon>
    </lineage>
</organism>
<dbReference type="AlphaFoldDB" id="A0A1V1NVU2"/>
<dbReference type="PROSITE" id="PS50093">
    <property type="entry name" value="PKD"/>
    <property type="match status" value="2"/>
</dbReference>
<dbReference type="InterPro" id="IPR022409">
    <property type="entry name" value="PKD/Chitinase_dom"/>
</dbReference>
<proteinExistence type="predicted"/>
<reference evidence="4" key="1">
    <citation type="submission" date="2012-11" db="EMBL/GenBank/DDBJ databases">
        <authorList>
            <person name="Lucero-Rivera Y.E."/>
            <person name="Tovar-Ramirez D."/>
        </authorList>
    </citation>
    <scope>NUCLEOTIDE SEQUENCE [LARGE SCALE GENOMIC DNA]</scope>
    <source>
        <strain evidence="4">Araruama</strain>
    </source>
</reference>
<dbReference type="EMBL" id="ATBP01001814">
    <property type="protein sequence ID" value="ETR66683.1"/>
    <property type="molecule type" value="Genomic_DNA"/>
</dbReference>
<dbReference type="InterPro" id="IPR013783">
    <property type="entry name" value="Ig-like_fold"/>
</dbReference>
<dbReference type="Proteomes" id="UP000189670">
    <property type="component" value="Unassembled WGS sequence"/>
</dbReference>
<dbReference type="InterPro" id="IPR000601">
    <property type="entry name" value="PKD_dom"/>
</dbReference>
<evidence type="ECO:0000313" key="4">
    <source>
        <dbReference type="Proteomes" id="UP000189670"/>
    </source>
</evidence>
<dbReference type="InterPro" id="IPR035986">
    <property type="entry name" value="PKD_dom_sf"/>
</dbReference>
<dbReference type="PANTHER" id="PTHR36842:SF1">
    <property type="entry name" value="PROTEIN TOLB"/>
    <property type="match status" value="1"/>
</dbReference>
<dbReference type="CDD" id="cd00146">
    <property type="entry name" value="PKD"/>
    <property type="match status" value="2"/>
</dbReference>
<sequence>DQRLWSFGDGENSNERNPVHTYNKSGTFKVTLTVSNSCGSNSEEKSVTVDECQKPSPSFSIDKPEGFAPHTVIFTNDSTAGSGSIKSWYWDFGDDSTSTSKSPNHEFKSHGDYNVTLTVTNSCDAKSANNKNYFGV</sequence>
<gene>
    <name evidence="3" type="ORF">OMM_12477</name>
</gene>
<feature type="domain" description="PKD" evidence="2">
    <location>
        <begin position="5"/>
        <end position="49"/>
    </location>
</feature>
<evidence type="ECO:0000313" key="3">
    <source>
        <dbReference type="EMBL" id="ETR66683.1"/>
    </source>
</evidence>
<feature type="domain" description="PKD" evidence="2">
    <location>
        <begin position="55"/>
        <end position="122"/>
    </location>
</feature>
<accession>A0A1V1NVU2</accession>
<evidence type="ECO:0000259" key="2">
    <source>
        <dbReference type="PROSITE" id="PS50093"/>
    </source>
</evidence>
<dbReference type="PANTHER" id="PTHR36842">
    <property type="entry name" value="PROTEIN TOLB HOMOLOG"/>
    <property type="match status" value="1"/>
</dbReference>
<dbReference type="SMART" id="SM00089">
    <property type="entry name" value="PKD"/>
    <property type="match status" value="2"/>
</dbReference>
<dbReference type="Pfam" id="PF18911">
    <property type="entry name" value="PKD_4"/>
    <property type="match status" value="2"/>
</dbReference>
<evidence type="ECO:0000256" key="1">
    <source>
        <dbReference type="SAM" id="MobiDB-lite"/>
    </source>
</evidence>
<dbReference type="SUPFAM" id="SSF49299">
    <property type="entry name" value="PKD domain"/>
    <property type="match status" value="2"/>
</dbReference>
<feature type="region of interest" description="Disordered" evidence="1">
    <location>
        <begin position="1"/>
        <end position="22"/>
    </location>
</feature>
<feature type="non-terminal residue" evidence="3">
    <location>
        <position position="1"/>
    </location>
</feature>
<dbReference type="Gene3D" id="2.60.40.10">
    <property type="entry name" value="Immunoglobulins"/>
    <property type="match status" value="2"/>
</dbReference>
<name>A0A1V1NVU2_9BACT</name>
<protein>
    <recommendedName>
        <fullName evidence="2">PKD domain-containing protein</fullName>
    </recommendedName>
</protein>